<feature type="transmembrane region" description="Helical" evidence="1">
    <location>
        <begin position="338"/>
        <end position="361"/>
    </location>
</feature>
<accession>A0ABX2FXD1</accession>
<feature type="transmembrane region" description="Helical" evidence="1">
    <location>
        <begin position="306"/>
        <end position="326"/>
    </location>
</feature>
<evidence type="ECO:0000256" key="1">
    <source>
        <dbReference type="SAM" id="Phobius"/>
    </source>
</evidence>
<keyword evidence="1" id="KW-0812">Transmembrane</keyword>
<keyword evidence="3" id="KW-1185">Reference proteome</keyword>
<feature type="transmembrane region" description="Helical" evidence="1">
    <location>
        <begin position="381"/>
        <end position="401"/>
    </location>
</feature>
<gene>
    <name evidence="2" type="ORF">HNQ01_000324</name>
</gene>
<feature type="transmembrane region" description="Helical" evidence="1">
    <location>
        <begin position="237"/>
        <end position="256"/>
    </location>
</feature>
<feature type="transmembrane region" description="Helical" evidence="1">
    <location>
        <begin position="18"/>
        <end position="38"/>
    </location>
</feature>
<dbReference type="Proteomes" id="UP001516061">
    <property type="component" value="Unassembled WGS sequence"/>
</dbReference>
<evidence type="ECO:0008006" key="4">
    <source>
        <dbReference type="Google" id="ProtNLM"/>
    </source>
</evidence>
<protein>
    <recommendedName>
        <fullName evidence="4">DUF2079 domain-containing protein</fullName>
    </recommendedName>
</protein>
<evidence type="ECO:0000313" key="2">
    <source>
        <dbReference type="EMBL" id="NRT54617.1"/>
    </source>
</evidence>
<feature type="transmembrane region" description="Helical" evidence="1">
    <location>
        <begin position="98"/>
        <end position="120"/>
    </location>
</feature>
<feature type="transmembrane region" description="Helical" evidence="1">
    <location>
        <begin position="140"/>
        <end position="158"/>
    </location>
</feature>
<sequence>MNVATEEEDLASQPPWDLIALLVLAFIVLGWMALAVSYNPSHGAQGAFERLHSVELLQFRTLPWRTFLLEMHGRYGPVFYALIGALGLPLESARAVGLVMHLASTLLVLQLALHLGTSWWRASLLATAFFASPFQFGPALWGHPEAMATLLLVLGIVVPRLGDGTHRRASVVLLPLTVTVDPSGTALVASSCLDDLRQRRWVDLLPKAAAALLALALLGLAWGGVAPPLLHEPAREPSLRAFLIALALLVLGLHAGDRINRRAGTAVLLQRFLMLWPLVVVLYGLSPALPAGGFVFSRIDRLESAQLVPNLLSPALIAAVLAWSWNSLRDYRLSSAQILVCAAALSLGGALYLKDVDFFFWPLLLMRLVRWGGRRPALRESLLLAAIAWTVVGLTLATLSYPMS</sequence>
<keyword evidence="1" id="KW-1133">Transmembrane helix</keyword>
<dbReference type="EMBL" id="JABSNM010000001">
    <property type="protein sequence ID" value="NRT54617.1"/>
    <property type="molecule type" value="Genomic_DNA"/>
</dbReference>
<organism evidence="2 3">
    <name type="scientific">Sphaerotilus uruguayifluvii</name>
    <dbReference type="NCBI Taxonomy" id="2735897"/>
    <lineage>
        <taxon>Bacteria</taxon>
        <taxon>Pseudomonadati</taxon>
        <taxon>Pseudomonadota</taxon>
        <taxon>Betaproteobacteria</taxon>
        <taxon>Burkholderiales</taxon>
        <taxon>Sphaerotilaceae</taxon>
        <taxon>Sphaerotilus</taxon>
    </lineage>
</organism>
<comment type="caution">
    <text evidence="2">The sequence shown here is derived from an EMBL/GenBank/DDBJ whole genome shotgun (WGS) entry which is preliminary data.</text>
</comment>
<proteinExistence type="predicted"/>
<evidence type="ECO:0000313" key="3">
    <source>
        <dbReference type="Proteomes" id="UP001516061"/>
    </source>
</evidence>
<keyword evidence="1" id="KW-0472">Membrane</keyword>
<feature type="transmembrane region" description="Helical" evidence="1">
    <location>
        <begin position="204"/>
        <end position="225"/>
    </location>
</feature>
<dbReference type="RefSeq" id="WP_173803554.1">
    <property type="nucleotide sequence ID" value="NZ_JABSNM010000001.1"/>
</dbReference>
<name>A0ABX2FXD1_9BURK</name>
<feature type="transmembrane region" description="Helical" evidence="1">
    <location>
        <begin position="268"/>
        <end position="286"/>
    </location>
</feature>
<reference evidence="2 3" key="1">
    <citation type="submission" date="2020-05" db="EMBL/GenBank/DDBJ databases">
        <title>Genomic Encyclopedia of Type Strains, Phase IV (KMG-V): Genome sequencing to study the core and pangenomes of soil and plant-associated prokaryotes.</title>
        <authorList>
            <person name="Whitman W."/>
        </authorList>
    </citation>
    <scope>NUCLEOTIDE SEQUENCE [LARGE SCALE GENOMIC DNA]</scope>
    <source>
        <strain evidence="2 3">C29</strain>
    </source>
</reference>